<evidence type="ECO:0000313" key="3">
    <source>
        <dbReference type="Proteomes" id="UP000037043"/>
    </source>
</evidence>
<name>A0A0L6Z950_9CLOT</name>
<dbReference type="Proteomes" id="UP000037043">
    <property type="component" value="Unassembled WGS sequence"/>
</dbReference>
<protein>
    <submittedName>
        <fullName evidence="2">Uncharacterized protein</fullName>
    </submittedName>
</protein>
<dbReference type="PATRIC" id="fig|1121318.3.peg.2424"/>
<keyword evidence="1" id="KW-0472">Membrane</keyword>
<organism evidence="2 3">
    <name type="scientific">Clostridium homopropionicum DSM 5847</name>
    <dbReference type="NCBI Taxonomy" id="1121318"/>
    <lineage>
        <taxon>Bacteria</taxon>
        <taxon>Bacillati</taxon>
        <taxon>Bacillota</taxon>
        <taxon>Clostridia</taxon>
        <taxon>Eubacteriales</taxon>
        <taxon>Clostridiaceae</taxon>
        <taxon>Clostridium</taxon>
    </lineage>
</organism>
<keyword evidence="1" id="KW-1133">Transmembrane helix</keyword>
<feature type="transmembrane region" description="Helical" evidence="1">
    <location>
        <begin position="20"/>
        <end position="41"/>
    </location>
</feature>
<keyword evidence="3" id="KW-1185">Reference proteome</keyword>
<sequence>MPLSMLINQLGTIVVYGKLATGFIPSVLISVLLVIFLVYSLRKNTKTSVSNTSLT</sequence>
<accession>A0A0L6Z950</accession>
<dbReference type="EMBL" id="LHUR01000027">
    <property type="protein sequence ID" value="KOA19303.1"/>
    <property type="molecule type" value="Genomic_DNA"/>
</dbReference>
<gene>
    <name evidence="2" type="ORF">CLHOM_24090</name>
</gene>
<reference evidence="3" key="1">
    <citation type="submission" date="2015-08" db="EMBL/GenBank/DDBJ databases">
        <title>Genome sequence of the strict anaerobe Clostridium homopropionicum LuHBu1 (DSM 5847T).</title>
        <authorList>
            <person name="Poehlein A."/>
            <person name="Beck M."/>
            <person name="Schiel-Bengelsdorf B."/>
            <person name="Bengelsdorf F.R."/>
            <person name="Daniel R."/>
            <person name="Duerre P."/>
        </authorList>
    </citation>
    <scope>NUCLEOTIDE SEQUENCE [LARGE SCALE GENOMIC DNA]</scope>
    <source>
        <strain evidence="3">DSM 5847</strain>
    </source>
</reference>
<keyword evidence="1" id="KW-0812">Transmembrane</keyword>
<dbReference type="STRING" id="36844.SAMN04488501_106168"/>
<evidence type="ECO:0000313" key="2">
    <source>
        <dbReference type="EMBL" id="KOA19303.1"/>
    </source>
</evidence>
<comment type="caution">
    <text evidence="2">The sequence shown here is derived from an EMBL/GenBank/DDBJ whole genome shotgun (WGS) entry which is preliminary data.</text>
</comment>
<dbReference type="RefSeq" id="WP_161803221.1">
    <property type="nucleotide sequence ID" value="NZ_LHUR01000027.1"/>
</dbReference>
<evidence type="ECO:0000256" key="1">
    <source>
        <dbReference type="SAM" id="Phobius"/>
    </source>
</evidence>
<proteinExistence type="predicted"/>
<dbReference type="AlphaFoldDB" id="A0A0L6Z950"/>